<feature type="transmembrane region" description="Helical" evidence="1">
    <location>
        <begin position="6"/>
        <end position="28"/>
    </location>
</feature>
<keyword evidence="1" id="KW-1133">Transmembrane helix</keyword>
<accession>A0A0F9IF80</accession>
<dbReference type="EMBL" id="LAZR01012572">
    <property type="protein sequence ID" value="KKM26127.1"/>
    <property type="molecule type" value="Genomic_DNA"/>
</dbReference>
<comment type="caution">
    <text evidence="2">The sequence shown here is derived from an EMBL/GenBank/DDBJ whole genome shotgun (WGS) entry which is preliminary data.</text>
</comment>
<proteinExistence type="predicted"/>
<keyword evidence="1" id="KW-0812">Transmembrane</keyword>
<organism evidence="2">
    <name type="scientific">marine sediment metagenome</name>
    <dbReference type="NCBI Taxonomy" id="412755"/>
    <lineage>
        <taxon>unclassified sequences</taxon>
        <taxon>metagenomes</taxon>
        <taxon>ecological metagenomes</taxon>
    </lineage>
</organism>
<evidence type="ECO:0000256" key="1">
    <source>
        <dbReference type="SAM" id="Phobius"/>
    </source>
</evidence>
<dbReference type="AlphaFoldDB" id="A0A0F9IF80"/>
<sequence>MITGTIGILIGKAGMGAVMGFISAGLFFGTPIEPMSDSDRQEIVEMMEE</sequence>
<evidence type="ECO:0000313" key="2">
    <source>
        <dbReference type="EMBL" id="KKM26127.1"/>
    </source>
</evidence>
<gene>
    <name evidence="2" type="ORF">LCGC14_1587860</name>
</gene>
<name>A0A0F9IF80_9ZZZZ</name>
<keyword evidence="1" id="KW-0472">Membrane</keyword>
<protein>
    <submittedName>
        <fullName evidence="2">Uncharacterized protein</fullName>
    </submittedName>
</protein>
<reference evidence="2" key="1">
    <citation type="journal article" date="2015" name="Nature">
        <title>Complex archaea that bridge the gap between prokaryotes and eukaryotes.</title>
        <authorList>
            <person name="Spang A."/>
            <person name="Saw J.H."/>
            <person name="Jorgensen S.L."/>
            <person name="Zaremba-Niedzwiedzka K."/>
            <person name="Martijn J."/>
            <person name="Lind A.E."/>
            <person name="van Eijk R."/>
            <person name="Schleper C."/>
            <person name="Guy L."/>
            <person name="Ettema T.J."/>
        </authorList>
    </citation>
    <scope>NUCLEOTIDE SEQUENCE</scope>
</reference>